<dbReference type="InterPro" id="IPR006232">
    <property type="entry name" value="Suc6P_hydrolase"/>
</dbReference>
<dbReference type="AlphaFoldDB" id="A0A1N7IUJ7"/>
<evidence type="ECO:0000256" key="4">
    <source>
        <dbReference type="ARBA" id="ARBA00019623"/>
    </source>
</evidence>
<evidence type="ECO:0000313" key="12">
    <source>
        <dbReference type="EMBL" id="SIS40687.1"/>
    </source>
</evidence>
<gene>
    <name evidence="12" type="ORF">SAMN05421687_102236</name>
</gene>
<keyword evidence="9" id="KW-0963">Cytoplasm</keyword>
<dbReference type="InterPro" id="IPR013189">
    <property type="entry name" value="Glyco_hydro_32_C"/>
</dbReference>
<keyword evidence="6 8" id="KW-0326">Glycosidase</keyword>
<dbReference type="GO" id="GO:0004564">
    <property type="term" value="F:beta-fructofuranosidase activity"/>
    <property type="evidence" value="ECO:0007669"/>
    <property type="project" value="UniProtKB-EC"/>
</dbReference>
<dbReference type="RefSeq" id="WP_076557142.1">
    <property type="nucleotide sequence ID" value="NZ_FTOC01000002.1"/>
</dbReference>
<dbReference type="EC" id="3.2.1.26" evidence="3 8"/>
<evidence type="ECO:0000256" key="7">
    <source>
        <dbReference type="ARBA" id="ARBA00033367"/>
    </source>
</evidence>
<dbReference type="Pfam" id="PF00251">
    <property type="entry name" value="Glyco_hydro_32N"/>
    <property type="match status" value="1"/>
</dbReference>
<comment type="subcellular location">
    <subcellularLocation>
        <location evidence="9">Cytoplasm</location>
    </subcellularLocation>
</comment>
<keyword evidence="5 8" id="KW-0378">Hydrolase</keyword>
<dbReference type="PANTHER" id="PTHR43101:SF1">
    <property type="entry name" value="BETA-FRUCTOSIDASE"/>
    <property type="match status" value="1"/>
</dbReference>
<dbReference type="GO" id="GO:0005737">
    <property type="term" value="C:cytoplasm"/>
    <property type="evidence" value="ECO:0007669"/>
    <property type="project" value="UniProtKB-SubCell"/>
</dbReference>
<evidence type="ECO:0000256" key="1">
    <source>
        <dbReference type="ARBA" id="ARBA00004914"/>
    </source>
</evidence>
<comment type="similarity">
    <text evidence="2 8">Belongs to the glycosyl hydrolase 32 family.</text>
</comment>
<sequence length="482" mass="55922">MEEKKQIEAITEEVHKQKETVEADPHRQAYHLMAPVGLINDPNGLIKWDGKYHMFFQWSPYQAGHGMKVWGHYHTKDFVHYTLEKPALVPSEWYDKDGCFSGSAVEKDGVLHLFYTGHTEKEGEIDQEYQALAVSEDGRQFEKKGMLLESPEGITAHFRDPKVWWHEDLWYMVVGAQTEDKKGAVLLYSSKDLSEWEYVKRLAVAGDKEGYMWECPDFFTLDGQEILLFSPQGMEPEDIHFQNVYQTGYLTGSAEGDVWKRGEFQELDRGFEFYAPQTFEAEGRRLMIGWMGVPDQYEEAHPTVDNQWIHSWTIPRELSWNGKKIIQTPIREAKQWRTSESPVEKKEMIENDQQEIEDISGRVAELSIDFEEIGEMWAMELYHEASFSYKKADNLLTLTRPDPEDAEKTQFRHVQLESPLRSLQVFLDHSSLEIFVNEGEEVFTARIFADAALTDIAFTSLGRSEFTVKKWELAAIDIESTL</sequence>
<dbReference type="SUPFAM" id="SSF49899">
    <property type="entry name" value="Concanavalin A-like lectins/glucanases"/>
    <property type="match status" value="1"/>
</dbReference>
<keyword evidence="9" id="KW-0119">Carbohydrate metabolism</keyword>
<dbReference type="SUPFAM" id="SSF75005">
    <property type="entry name" value="Arabinanase/levansucrase/invertase"/>
    <property type="match status" value="1"/>
</dbReference>
<accession>A0A1N7IUJ7</accession>
<evidence type="ECO:0000313" key="13">
    <source>
        <dbReference type="Proteomes" id="UP000187608"/>
    </source>
</evidence>
<dbReference type="OrthoDB" id="9759709at2"/>
<evidence type="ECO:0000256" key="5">
    <source>
        <dbReference type="ARBA" id="ARBA00022801"/>
    </source>
</evidence>
<evidence type="ECO:0000259" key="11">
    <source>
        <dbReference type="Pfam" id="PF08244"/>
    </source>
</evidence>
<keyword evidence="13" id="KW-1185">Reference proteome</keyword>
<reference evidence="13" key="1">
    <citation type="submission" date="2017-01" db="EMBL/GenBank/DDBJ databases">
        <authorList>
            <person name="Varghese N."/>
            <person name="Submissions S."/>
        </authorList>
    </citation>
    <scope>NUCLEOTIDE SEQUENCE [LARGE SCALE GENOMIC DNA]</scope>
    <source>
        <strain evidence="13">DSM 23127</strain>
    </source>
</reference>
<dbReference type="SMART" id="SM00640">
    <property type="entry name" value="Glyco_32"/>
    <property type="match status" value="1"/>
</dbReference>
<dbReference type="InterPro" id="IPR051214">
    <property type="entry name" value="GH32_Enzymes"/>
</dbReference>
<evidence type="ECO:0000256" key="9">
    <source>
        <dbReference type="RuleBase" id="RU365015"/>
    </source>
</evidence>
<dbReference type="STRING" id="570947.SAMN05421687_102236"/>
<dbReference type="CDD" id="cd18623">
    <property type="entry name" value="GH32_ScrB-like"/>
    <property type="match status" value="1"/>
</dbReference>
<evidence type="ECO:0000259" key="10">
    <source>
        <dbReference type="Pfam" id="PF00251"/>
    </source>
</evidence>
<dbReference type="PANTHER" id="PTHR43101">
    <property type="entry name" value="BETA-FRUCTOSIDASE"/>
    <property type="match status" value="1"/>
</dbReference>
<evidence type="ECO:0000256" key="6">
    <source>
        <dbReference type="ARBA" id="ARBA00023295"/>
    </source>
</evidence>
<feature type="domain" description="Glycosyl hydrolase family 32 N-terminal" evidence="10">
    <location>
        <begin position="31"/>
        <end position="329"/>
    </location>
</feature>
<dbReference type="InterPro" id="IPR023296">
    <property type="entry name" value="Glyco_hydro_beta-prop_sf"/>
</dbReference>
<dbReference type="EMBL" id="FTOC01000002">
    <property type="protein sequence ID" value="SIS40687.1"/>
    <property type="molecule type" value="Genomic_DNA"/>
</dbReference>
<evidence type="ECO:0000256" key="2">
    <source>
        <dbReference type="ARBA" id="ARBA00009902"/>
    </source>
</evidence>
<dbReference type="InterPro" id="IPR013148">
    <property type="entry name" value="Glyco_hydro_32_N"/>
</dbReference>
<evidence type="ECO:0000256" key="3">
    <source>
        <dbReference type="ARBA" id="ARBA00012758"/>
    </source>
</evidence>
<comment type="catalytic activity">
    <reaction evidence="8">
        <text>Hydrolysis of terminal non-reducing beta-D-fructofuranoside residues in beta-D-fructofuranosides.</text>
        <dbReference type="EC" id="3.2.1.26"/>
    </reaction>
</comment>
<dbReference type="InterPro" id="IPR013320">
    <property type="entry name" value="ConA-like_dom_sf"/>
</dbReference>
<dbReference type="GO" id="GO:0005985">
    <property type="term" value="P:sucrose metabolic process"/>
    <property type="evidence" value="ECO:0007669"/>
    <property type="project" value="UniProtKB-UniPathway"/>
</dbReference>
<dbReference type="Gene3D" id="2.60.120.560">
    <property type="entry name" value="Exo-inulinase, domain 1"/>
    <property type="match status" value="1"/>
</dbReference>
<comment type="function">
    <text evidence="9">Enables the bacterium to metabolize sucrose as a sole carbon source.</text>
</comment>
<name>A0A1N7IUJ7_9BACI</name>
<dbReference type="Pfam" id="PF08244">
    <property type="entry name" value="Glyco_hydro_32C"/>
    <property type="match status" value="1"/>
</dbReference>
<dbReference type="InterPro" id="IPR001362">
    <property type="entry name" value="Glyco_hydro_32"/>
</dbReference>
<proteinExistence type="inferred from homology"/>
<dbReference type="UniPathway" id="UPA00238"/>
<evidence type="ECO:0000256" key="8">
    <source>
        <dbReference type="RuleBase" id="RU362110"/>
    </source>
</evidence>
<comment type="pathway">
    <text evidence="1 9">Glycan biosynthesis; sucrose metabolism.</text>
</comment>
<dbReference type="NCBIfam" id="TIGR01322">
    <property type="entry name" value="scrB_fam"/>
    <property type="match status" value="1"/>
</dbReference>
<organism evidence="12 13">
    <name type="scientific">Salimicrobium flavidum</name>
    <dbReference type="NCBI Taxonomy" id="570947"/>
    <lineage>
        <taxon>Bacteria</taxon>
        <taxon>Bacillati</taxon>
        <taxon>Bacillota</taxon>
        <taxon>Bacilli</taxon>
        <taxon>Bacillales</taxon>
        <taxon>Bacillaceae</taxon>
        <taxon>Salimicrobium</taxon>
    </lineage>
</organism>
<dbReference type="Proteomes" id="UP000187608">
    <property type="component" value="Unassembled WGS sequence"/>
</dbReference>
<dbReference type="Gene3D" id="2.115.10.20">
    <property type="entry name" value="Glycosyl hydrolase domain, family 43"/>
    <property type="match status" value="1"/>
</dbReference>
<feature type="domain" description="Glycosyl hydrolase family 32 C-terminal" evidence="11">
    <location>
        <begin position="349"/>
        <end position="464"/>
    </location>
</feature>
<protein>
    <recommendedName>
        <fullName evidence="4 8">Sucrose-6-phosphate hydrolase</fullName>
        <ecNumber evidence="3 8">3.2.1.26</ecNumber>
    </recommendedName>
    <alternativeName>
        <fullName evidence="7 9">Invertase</fullName>
    </alternativeName>
</protein>